<accession>A0A6A4SED7</accession>
<name>A0A6A4SED7_SCOMX</name>
<dbReference type="EMBL" id="VEVO01000015">
    <property type="protein sequence ID" value="KAF0030895.1"/>
    <property type="molecule type" value="Genomic_DNA"/>
</dbReference>
<evidence type="ECO:0000313" key="3">
    <source>
        <dbReference type="Proteomes" id="UP000438429"/>
    </source>
</evidence>
<gene>
    <name evidence="2" type="ORF">F2P81_017626</name>
</gene>
<organism evidence="2 3">
    <name type="scientific">Scophthalmus maximus</name>
    <name type="common">Turbot</name>
    <name type="synonym">Psetta maxima</name>
    <dbReference type="NCBI Taxonomy" id="52904"/>
    <lineage>
        <taxon>Eukaryota</taxon>
        <taxon>Metazoa</taxon>
        <taxon>Chordata</taxon>
        <taxon>Craniata</taxon>
        <taxon>Vertebrata</taxon>
        <taxon>Euteleostomi</taxon>
        <taxon>Actinopterygii</taxon>
        <taxon>Neopterygii</taxon>
        <taxon>Teleostei</taxon>
        <taxon>Neoteleostei</taxon>
        <taxon>Acanthomorphata</taxon>
        <taxon>Carangaria</taxon>
        <taxon>Pleuronectiformes</taxon>
        <taxon>Pleuronectoidei</taxon>
        <taxon>Scophthalmidae</taxon>
        <taxon>Scophthalmus</taxon>
    </lineage>
</organism>
<evidence type="ECO:0000313" key="2">
    <source>
        <dbReference type="EMBL" id="KAF0030895.1"/>
    </source>
</evidence>
<proteinExistence type="predicted"/>
<protein>
    <submittedName>
        <fullName evidence="2">Uncharacterized protein</fullName>
    </submittedName>
</protein>
<evidence type="ECO:0000256" key="1">
    <source>
        <dbReference type="SAM" id="MobiDB-lite"/>
    </source>
</evidence>
<comment type="caution">
    <text evidence="2">The sequence shown here is derived from an EMBL/GenBank/DDBJ whole genome shotgun (WGS) entry which is preliminary data.</text>
</comment>
<dbReference type="AlphaFoldDB" id="A0A6A4SED7"/>
<feature type="region of interest" description="Disordered" evidence="1">
    <location>
        <begin position="70"/>
        <end position="92"/>
    </location>
</feature>
<dbReference type="Proteomes" id="UP000438429">
    <property type="component" value="Unassembled WGS sequence"/>
</dbReference>
<sequence>MCCPLFIRQVGIRRDWAVKDGARQRSNDSFLLSIRLVRLPKDSWELKFFKKHKKHEAALLFKDNVLGRSIQPRGPTTSDNRPLSSRSQISVVPSRNTRQSSFNVFVFILATTQIFLRRNVITSEKRPETCCYNSRTFCSSDFASLQQLFDSVKMMIDHRGSRALTTICLPEEETTLPSSSLSGRRAVAAQ</sequence>
<feature type="compositionally biased region" description="Polar residues" evidence="1">
    <location>
        <begin position="74"/>
        <end position="92"/>
    </location>
</feature>
<reference evidence="2 3" key="1">
    <citation type="submission" date="2019-06" db="EMBL/GenBank/DDBJ databases">
        <title>Draft genomes of female and male turbot (Scophthalmus maximus).</title>
        <authorList>
            <person name="Xu H."/>
            <person name="Xu X.-W."/>
            <person name="Shao C."/>
            <person name="Chen S."/>
        </authorList>
    </citation>
    <scope>NUCLEOTIDE SEQUENCE [LARGE SCALE GENOMIC DNA]</scope>
    <source>
        <strain evidence="2">Ysfricsl-2016a</strain>
        <tissue evidence="2">Blood</tissue>
    </source>
</reference>